<dbReference type="KEGG" id="fak:FUA48_02025"/>
<evidence type="ECO:0000313" key="1">
    <source>
        <dbReference type="EMBL" id="QEE48394.1"/>
    </source>
</evidence>
<dbReference type="Proteomes" id="UP000321222">
    <property type="component" value="Chromosome"/>
</dbReference>
<dbReference type="CDD" id="cd07820">
    <property type="entry name" value="SRPBCC_3"/>
    <property type="match status" value="1"/>
</dbReference>
<gene>
    <name evidence="1" type="ORF">FUA48_02025</name>
</gene>
<proteinExistence type="predicted"/>
<sequence>MPVIKIETYINAPIEVVFDLSRSIDLHKISTAHTFEEVIAGKTSGLIEMDETVTWRAKHFGVFQELTSKITSLARPYQFTDEMASGAFKSFRHDHLFEERDGVVIVTDVFDYKSPFGVLGRFADFLFLKSYMKRLLEKRNEILREFAEDDIKYKKILPF</sequence>
<dbReference type="RefSeq" id="WP_147581885.1">
    <property type="nucleotide sequence ID" value="NZ_CP042831.1"/>
</dbReference>
<dbReference type="AlphaFoldDB" id="A0A5B9FN36"/>
<dbReference type="EMBL" id="CP042831">
    <property type="protein sequence ID" value="QEE48394.1"/>
    <property type="molecule type" value="Genomic_DNA"/>
</dbReference>
<dbReference type="SUPFAM" id="SSF55961">
    <property type="entry name" value="Bet v1-like"/>
    <property type="match status" value="1"/>
</dbReference>
<evidence type="ECO:0000313" key="2">
    <source>
        <dbReference type="Proteomes" id="UP000321222"/>
    </source>
</evidence>
<dbReference type="Gene3D" id="3.30.530.20">
    <property type="match status" value="1"/>
</dbReference>
<protein>
    <submittedName>
        <fullName evidence="1">SRPBCC family protein</fullName>
    </submittedName>
</protein>
<keyword evidence="2" id="KW-1185">Reference proteome</keyword>
<name>A0A5B9FN36_9FLAO</name>
<dbReference type="OrthoDB" id="9801773at2"/>
<accession>A0A5B9FN36</accession>
<dbReference type="InterPro" id="IPR023393">
    <property type="entry name" value="START-like_dom_sf"/>
</dbReference>
<organism evidence="1 2">
    <name type="scientific">Flavobacterium alkalisoli</name>
    <dbReference type="NCBI Taxonomy" id="2602769"/>
    <lineage>
        <taxon>Bacteria</taxon>
        <taxon>Pseudomonadati</taxon>
        <taxon>Bacteroidota</taxon>
        <taxon>Flavobacteriia</taxon>
        <taxon>Flavobacteriales</taxon>
        <taxon>Flavobacteriaceae</taxon>
        <taxon>Flavobacterium</taxon>
    </lineage>
</organism>
<reference evidence="1 2" key="1">
    <citation type="submission" date="2019-08" db="EMBL/GenBank/DDBJ databases">
        <title>Flavobacterium alkalisoli sp. nov., isolated from rhizosphere soil of Suaeda salsa.</title>
        <authorList>
            <person name="Sun J.-Q."/>
            <person name="Xu L."/>
        </authorList>
    </citation>
    <scope>NUCLEOTIDE SEQUENCE [LARGE SCALE GENOMIC DNA]</scope>
    <source>
        <strain evidence="1 2">XS-5</strain>
    </source>
</reference>